<protein>
    <recommendedName>
        <fullName evidence="4">Lipoprotein</fullName>
    </recommendedName>
</protein>
<evidence type="ECO:0008006" key="4">
    <source>
        <dbReference type="Google" id="ProtNLM"/>
    </source>
</evidence>
<dbReference type="Proteomes" id="UP000255423">
    <property type="component" value="Unassembled WGS sequence"/>
</dbReference>
<feature type="chain" id="PRO_5016946515" description="Lipoprotein" evidence="1">
    <location>
        <begin position="31"/>
        <end position="204"/>
    </location>
</feature>
<evidence type="ECO:0000256" key="1">
    <source>
        <dbReference type="SAM" id="SignalP"/>
    </source>
</evidence>
<feature type="signal peptide" evidence="1">
    <location>
        <begin position="1"/>
        <end position="30"/>
    </location>
</feature>
<reference evidence="2 3" key="1">
    <citation type="submission" date="2017-08" db="EMBL/GenBank/DDBJ databases">
        <authorList>
            <person name="de Groot N.N."/>
        </authorList>
    </citation>
    <scope>NUCLEOTIDE SEQUENCE [LARGE SCALE GENOMIC DNA]</scope>
    <source>
        <strain evidence="2 3">HM2</strain>
    </source>
</reference>
<proteinExistence type="predicted"/>
<evidence type="ECO:0000313" key="3">
    <source>
        <dbReference type="Proteomes" id="UP000255423"/>
    </source>
</evidence>
<accession>A0A380RXE3</accession>
<evidence type="ECO:0000313" key="2">
    <source>
        <dbReference type="EMBL" id="SUQ19971.1"/>
    </source>
</evidence>
<gene>
    <name evidence="2" type="ORF">SAMN05661053_1219</name>
</gene>
<name>A0A380RXE3_FIBSU</name>
<sequence>MYNNLIFNYMKNKFLLSSCFLAVSFLVGCAGSSSSQNGEELEVPTDLPPICRDIDFVANPDMREVCGVRKASRHNIAYKNIPQQRYLIKPSETSIVKTNGKLELRFQNSLPIDLEGPITNELEFSQEKRLERVKNTYDYFEITPKGSERLRIFKMGIPTDKGNKYDFCFRIPEKKGNDRTRSRAMGVNIELMSCAEFDRIISNR</sequence>
<organism evidence="2 3">
    <name type="scientific">Fibrobacter succinogenes</name>
    <name type="common">Bacteroides succinogenes</name>
    <dbReference type="NCBI Taxonomy" id="833"/>
    <lineage>
        <taxon>Bacteria</taxon>
        <taxon>Pseudomonadati</taxon>
        <taxon>Fibrobacterota</taxon>
        <taxon>Fibrobacteria</taxon>
        <taxon>Fibrobacterales</taxon>
        <taxon>Fibrobacteraceae</taxon>
        <taxon>Fibrobacter</taxon>
    </lineage>
</organism>
<dbReference type="AlphaFoldDB" id="A0A380RXE3"/>
<dbReference type="EMBL" id="UHJL01000001">
    <property type="protein sequence ID" value="SUQ19971.1"/>
    <property type="molecule type" value="Genomic_DNA"/>
</dbReference>
<keyword evidence="1" id="KW-0732">Signal</keyword>